<dbReference type="Proteomes" id="UP001141619">
    <property type="component" value="Unassembled WGS sequence"/>
</dbReference>
<reference evidence="4" key="1">
    <citation type="submission" date="2022-08" db="EMBL/GenBank/DDBJ databases">
        <authorList>
            <person name="Vandamme P."/>
            <person name="Hettiarachchi A."/>
            <person name="Peeters C."/>
            <person name="Cnockaert M."/>
            <person name="Carlier A."/>
        </authorList>
    </citation>
    <scope>NUCLEOTIDE SEQUENCE</scope>
    <source>
        <strain evidence="4">LMG 31809</strain>
    </source>
</reference>
<dbReference type="Pfam" id="PF14559">
    <property type="entry name" value="TPR_19"/>
    <property type="match status" value="1"/>
</dbReference>
<dbReference type="RefSeq" id="WP_274942696.1">
    <property type="nucleotide sequence ID" value="NZ_JANWOI010000001.1"/>
</dbReference>
<dbReference type="Gene3D" id="1.25.40.10">
    <property type="entry name" value="Tetratricopeptide repeat domain"/>
    <property type="match status" value="1"/>
</dbReference>
<dbReference type="SUPFAM" id="SSF48452">
    <property type="entry name" value="TPR-like"/>
    <property type="match status" value="1"/>
</dbReference>
<dbReference type="PROSITE" id="PS51724">
    <property type="entry name" value="SPOR"/>
    <property type="match status" value="1"/>
</dbReference>
<dbReference type="PROSITE" id="PS51257">
    <property type="entry name" value="PROKAR_LIPOPROTEIN"/>
    <property type="match status" value="1"/>
</dbReference>
<reference evidence="4" key="2">
    <citation type="journal article" date="2023" name="Syst. Appl. Microbiol.">
        <title>Govania unica gen. nov., sp. nov., a rare biosphere bacterium that represents a novel family in the class Alphaproteobacteria.</title>
        <authorList>
            <person name="Vandamme P."/>
            <person name="Peeters C."/>
            <person name="Hettiarachchi A."/>
            <person name="Cnockaert M."/>
            <person name="Carlier A."/>
        </authorList>
    </citation>
    <scope>NUCLEOTIDE SEQUENCE</scope>
    <source>
        <strain evidence="4">LMG 31809</strain>
    </source>
</reference>
<dbReference type="InterPro" id="IPR007730">
    <property type="entry name" value="SPOR-like_dom"/>
</dbReference>
<dbReference type="InterPro" id="IPR036680">
    <property type="entry name" value="SPOR-like_sf"/>
</dbReference>
<dbReference type="Pfam" id="PF05036">
    <property type="entry name" value="SPOR"/>
    <property type="match status" value="1"/>
</dbReference>
<evidence type="ECO:0000313" key="5">
    <source>
        <dbReference type="Proteomes" id="UP001141619"/>
    </source>
</evidence>
<keyword evidence="5" id="KW-1185">Reference proteome</keyword>
<dbReference type="InterPro" id="IPR011990">
    <property type="entry name" value="TPR-like_helical_dom_sf"/>
</dbReference>
<dbReference type="Gene3D" id="3.30.70.1070">
    <property type="entry name" value="Sporulation related repeat"/>
    <property type="match status" value="1"/>
</dbReference>
<dbReference type="EMBL" id="JANWOI010000001">
    <property type="protein sequence ID" value="MDA5192996.1"/>
    <property type="molecule type" value="Genomic_DNA"/>
</dbReference>
<dbReference type="AlphaFoldDB" id="A0A9X3TW23"/>
<gene>
    <name evidence="4" type="ORF">NYP16_03365</name>
</gene>
<evidence type="ECO:0000313" key="4">
    <source>
        <dbReference type="EMBL" id="MDA5192996.1"/>
    </source>
</evidence>
<dbReference type="PANTHER" id="PTHR12558">
    <property type="entry name" value="CELL DIVISION CYCLE 16,23,27"/>
    <property type="match status" value="1"/>
</dbReference>
<protein>
    <submittedName>
        <fullName evidence="4">Tetratricopeptide repeat protein</fullName>
    </submittedName>
</protein>
<feature type="repeat" description="TPR" evidence="1">
    <location>
        <begin position="86"/>
        <end position="119"/>
    </location>
</feature>
<evidence type="ECO:0000259" key="3">
    <source>
        <dbReference type="PROSITE" id="PS51724"/>
    </source>
</evidence>
<evidence type="ECO:0000256" key="2">
    <source>
        <dbReference type="SAM" id="SignalP"/>
    </source>
</evidence>
<keyword evidence="2" id="KW-0732">Signal</keyword>
<evidence type="ECO:0000256" key="1">
    <source>
        <dbReference type="PROSITE-ProRule" id="PRU00339"/>
    </source>
</evidence>
<sequence length="444" mass="46254">MSRKPAFPALVALASATCVLLAACNSDPASRFSKFATGAEARSTGKPGFSDTSALLALADRIAEAGDPAAAIPLYRRAHEARPRDPAPLLGLGRALAAIGQYGDARDAFERAVGRDKTDPVALTAFGNSLVQMDRAQDGLAFLDNALMLDPRLPEALRGKATALDLLGRHDEAVMLYGEALAAAPQDIRSLNNYGLSLVLHGATDDGIRVLEGALQTPSSTGGMAVRQNLALAYLLRGHEDEARRLVAIDFGQSAADSRLRDLYMVAALPPARRLAALVQSGRSVMATAPEGLSAQQVAALRVIGKEPIMVAEITPPATLAAISPAPVSTQPVATITPVTVTTTARMGWTVQLAAYRKADQLTGGWNRFTSQYGDLLAGLSPQHAEINFATDSSGPKGLYYRLTAGPLSSRAAAVSLCNSLQARGAACLVRALPAGGLQLASAT</sequence>
<keyword evidence="1" id="KW-0802">TPR repeat</keyword>
<dbReference type="InterPro" id="IPR019734">
    <property type="entry name" value="TPR_rpt"/>
</dbReference>
<proteinExistence type="predicted"/>
<dbReference type="GO" id="GO:0042834">
    <property type="term" value="F:peptidoglycan binding"/>
    <property type="evidence" value="ECO:0007669"/>
    <property type="project" value="InterPro"/>
</dbReference>
<name>A0A9X3TW23_9PROT</name>
<dbReference type="PROSITE" id="PS50005">
    <property type="entry name" value="TPR"/>
    <property type="match status" value="1"/>
</dbReference>
<dbReference type="InterPro" id="IPR041656">
    <property type="entry name" value="TPR_5"/>
</dbReference>
<dbReference type="SMART" id="SM00028">
    <property type="entry name" value="TPR"/>
    <property type="match status" value="4"/>
</dbReference>
<feature type="chain" id="PRO_5040865336" evidence="2">
    <location>
        <begin position="23"/>
        <end position="444"/>
    </location>
</feature>
<dbReference type="Pfam" id="PF12688">
    <property type="entry name" value="TPR_5"/>
    <property type="match status" value="1"/>
</dbReference>
<comment type="caution">
    <text evidence="4">The sequence shown here is derived from an EMBL/GenBank/DDBJ whole genome shotgun (WGS) entry which is preliminary data.</text>
</comment>
<organism evidence="4 5">
    <name type="scientific">Govanella unica</name>
    <dbReference type="NCBI Taxonomy" id="2975056"/>
    <lineage>
        <taxon>Bacteria</taxon>
        <taxon>Pseudomonadati</taxon>
        <taxon>Pseudomonadota</taxon>
        <taxon>Alphaproteobacteria</taxon>
        <taxon>Emcibacterales</taxon>
        <taxon>Govanellaceae</taxon>
        <taxon>Govanella</taxon>
    </lineage>
</organism>
<accession>A0A9X3TW23</accession>
<feature type="signal peptide" evidence="2">
    <location>
        <begin position="1"/>
        <end position="22"/>
    </location>
</feature>
<feature type="domain" description="SPOR" evidence="3">
    <location>
        <begin position="343"/>
        <end position="436"/>
    </location>
</feature>
<dbReference type="SUPFAM" id="SSF110997">
    <property type="entry name" value="Sporulation related repeat"/>
    <property type="match status" value="1"/>
</dbReference>
<dbReference type="PANTHER" id="PTHR12558:SF13">
    <property type="entry name" value="CELL DIVISION CYCLE PROTEIN 27 HOMOLOG"/>
    <property type="match status" value="1"/>
</dbReference>